<dbReference type="InterPro" id="IPR002810">
    <property type="entry name" value="NfeD-like_C"/>
</dbReference>
<feature type="transmembrane region" description="Helical" evidence="5">
    <location>
        <begin position="228"/>
        <end position="251"/>
    </location>
</feature>
<feature type="domain" description="NfeD1b N-terminal" evidence="9">
    <location>
        <begin position="33"/>
        <end position="219"/>
    </location>
</feature>
<dbReference type="Pfam" id="PF24961">
    <property type="entry name" value="NfeD_membrane"/>
    <property type="match status" value="1"/>
</dbReference>
<evidence type="ECO:0000313" key="11">
    <source>
        <dbReference type="Proteomes" id="UP000217083"/>
    </source>
</evidence>
<dbReference type="Pfam" id="PF01957">
    <property type="entry name" value="NfeD"/>
    <property type="match status" value="1"/>
</dbReference>
<evidence type="ECO:0000259" key="8">
    <source>
        <dbReference type="Pfam" id="PF24961"/>
    </source>
</evidence>
<gene>
    <name evidence="10" type="ORF">CIB95_05105</name>
</gene>
<dbReference type="PANTHER" id="PTHR33507">
    <property type="entry name" value="INNER MEMBRANE PROTEIN YBBJ"/>
    <property type="match status" value="1"/>
</dbReference>
<feature type="chain" id="PRO_5038839345" evidence="6">
    <location>
        <begin position="25"/>
        <end position="439"/>
    </location>
</feature>
<evidence type="ECO:0000256" key="6">
    <source>
        <dbReference type="SAM" id="SignalP"/>
    </source>
</evidence>
<dbReference type="SUPFAM" id="SSF141322">
    <property type="entry name" value="NfeD domain-like"/>
    <property type="match status" value="1"/>
</dbReference>
<evidence type="ECO:0000259" key="9">
    <source>
        <dbReference type="Pfam" id="PF25145"/>
    </source>
</evidence>
<reference evidence="10 11" key="2">
    <citation type="submission" date="2017-09" db="EMBL/GenBank/DDBJ databases">
        <title>Bacillus patelloidae sp. nov., isolated from the intestinal tract of a marine limpet.</title>
        <authorList>
            <person name="Liu R."/>
            <person name="Dong C."/>
            <person name="Shao Z."/>
        </authorList>
    </citation>
    <scope>NUCLEOTIDE SEQUENCE [LARGE SCALE GENOMIC DNA]</scope>
    <source>
        <strain evidence="10 11">SA5d-4</strain>
    </source>
</reference>
<feature type="transmembrane region" description="Helical" evidence="5">
    <location>
        <begin position="306"/>
        <end position="325"/>
    </location>
</feature>
<dbReference type="GO" id="GO:0005886">
    <property type="term" value="C:plasma membrane"/>
    <property type="evidence" value="ECO:0007669"/>
    <property type="project" value="TreeGrafter"/>
</dbReference>
<evidence type="ECO:0000256" key="4">
    <source>
        <dbReference type="ARBA" id="ARBA00023136"/>
    </source>
</evidence>
<dbReference type="InterPro" id="IPR012340">
    <property type="entry name" value="NA-bd_OB-fold"/>
</dbReference>
<feature type="domain" description="NfeD-like C-terminal" evidence="7">
    <location>
        <begin position="379"/>
        <end position="434"/>
    </location>
</feature>
<keyword evidence="4 5" id="KW-0472">Membrane</keyword>
<evidence type="ECO:0000313" key="10">
    <source>
        <dbReference type="EMBL" id="OZM57745.1"/>
    </source>
</evidence>
<dbReference type="Proteomes" id="UP000217083">
    <property type="component" value="Unassembled WGS sequence"/>
</dbReference>
<comment type="subcellular location">
    <subcellularLocation>
        <location evidence="1">Membrane</location>
        <topology evidence="1">Multi-pass membrane protein</topology>
    </subcellularLocation>
</comment>
<keyword evidence="3 5" id="KW-1133">Transmembrane helix</keyword>
<dbReference type="InterPro" id="IPR056739">
    <property type="entry name" value="NfeD_membrane"/>
</dbReference>
<dbReference type="InterPro" id="IPR029045">
    <property type="entry name" value="ClpP/crotonase-like_dom_sf"/>
</dbReference>
<dbReference type="EMBL" id="NPIA01000002">
    <property type="protein sequence ID" value="OZM57745.1"/>
    <property type="molecule type" value="Genomic_DNA"/>
</dbReference>
<protein>
    <submittedName>
        <fullName evidence="10">Uncharacterized protein</fullName>
    </submittedName>
</protein>
<evidence type="ECO:0000256" key="3">
    <source>
        <dbReference type="ARBA" id="ARBA00022989"/>
    </source>
</evidence>
<evidence type="ECO:0000256" key="5">
    <source>
        <dbReference type="SAM" id="Phobius"/>
    </source>
</evidence>
<keyword evidence="2 5" id="KW-0812">Transmembrane</keyword>
<evidence type="ECO:0000259" key="7">
    <source>
        <dbReference type="Pfam" id="PF01957"/>
    </source>
</evidence>
<feature type="transmembrane region" description="Helical" evidence="5">
    <location>
        <begin position="258"/>
        <end position="275"/>
    </location>
</feature>
<feature type="transmembrane region" description="Helical" evidence="5">
    <location>
        <begin position="331"/>
        <end position="352"/>
    </location>
</feature>
<name>A0A263BVM3_9BACI</name>
<dbReference type="Pfam" id="PF25145">
    <property type="entry name" value="NfeD1b_N"/>
    <property type="match status" value="1"/>
</dbReference>
<comment type="caution">
    <text evidence="10">The sequence shown here is derived from an EMBL/GenBank/DDBJ whole genome shotgun (WGS) entry which is preliminary data.</text>
</comment>
<dbReference type="Gene3D" id="3.90.226.10">
    <property type="entry name" value="2-enoyl-CoA Hydratase, Chain A, domain 1"/>
    <property type="match status" value="1"/>
</dbReference>
<feature type="domain" description="NfeD integral membrane" evidence="8">
    <location>
        <begin position="237"/>
        <end position="350"/>
    </location>
</feature>
<accession>A0A263BVM3</accession>
<proteinExistence type="predicted"/>
<dbReference type="InterPro" id="IPR056738">
    <property type="entry name" value="NfeD1b_N"/>
</dbReference>
<reference evidence="11" key="1">
    <citation type="submission" date="2017-08" db="EMBL/GenBank/DDBJ databases">
        <authorList>
            <person name="Huang Z."/>
        </authorList>
    </citation>
    <scope>NUCLEOTIDE SEQUENCE [LARGE SCALE GENOMIC DNA]</scope>
    <source>
        <strain evidence="11">SA5d-4</strain>
    </source>
</reference>
<organism evidence="10 11">
    <name type="scientific">Lottiidibacillus patelloidae</name>
    <dbReference type="NCBI Taxonomy" id="2670334"/>
    <lineage>
        <taxon>Bacteria</taxon>
        <taxon>Bacillati</taxon>
        <taxon>Bacillota</taxon>
        <taxon>Bacilli</taxon>
        <taxon>Bacillales</taxon>
        <taxon>Bacillaceae</taxon>
        <taxon>Lottiidibacillus</taxon>
    </lineage>
</organism>
<dbReference type="SUPFAM" id="SSF52096">
    <property type="entry name" value="ClpP/crotonase"/>
    <property type="match status" value="1"/>
</dbReference>
<keyword evidence="6" id="KW-0732">Signal</keyword>
<dbReference type="RefSeq" id="WP_094922785.1">
    <property type="nucleotide sequence ID" value="NZ_NPIA01000002.1"/>
</dbReference>
<dbReference type="AlphaFoldDB" id="A0A263BVM3"/>
<feature type="signal peptide" evidence="6">
    <location>
        <begin position="1"/>
        <end position="24"/>
    </location>
</feature>
<sequence length="439" mass="47069">MRKVNRFFMLIALSLACFSGISQVFGQGEGKLVFFIPVEQEVERGLEAFLKRSLETAKERGADHIVLNIDTPGGRVDAAGNIAKIIQNSNIPITAFIENKALSAGAYIALNADQIVMKPGATIGAAGVIDSAGNAADKKAQSAWIANMESAAQLNNRDVIYAKAMADPEIDLPQYDAPKGRYLTLTAKKALEVGYAEAIVNDNTELLAFLKLQEAKVEKMEVSFAEKIARFVTSPIVIPILLSIGSLGLIVELYSPGFGIPGTMGLTSLGLFFYGHLVAGFAGWESMVFLVGGIILILLELFLPGGILGILGLISILASFFFASYDLAHMAISLAIAIILTVILAIVLYKFVGYRGTLGRIILKDATSSEKGYNSYHQRDELLGSVGVALTDLRPSGTAQFADERVDVVSEGTYISRGSEVKIIKLEGARIIVREISKG</sequence>
<dbReference type="PANTHER" id="PTHR33507:SF3">
    <property type="entry name" value="INNER MEMBRANE PROTEIN YBBJ"/>
    <property type="match status" value="1"/>
</dbReference>
<dbReference type="PROSITE" id="PS51257">
    <property type="entry name" value="PROKAR_LIPOPROTEIN"/>
    <property type="match status" value="1"/>
</dbReference>
<evidence type="ECO:0000256" key="1">
    <source>
        <dbReference type="ARBA" id="ARBA00004141"/>
    </source>
</evidence>
<dbReference type="InterPro" id="IPR052165">
    <property type="entry name" value="Membrane_assoc_protease"/>
</dbReference>
<keyword evidence="11" id="KW-1185">Reference proteome</keyword>
<dbReference type="Gene3D" id="2.40.50.140">
    <property type="entry name" value="Nucleic acid-binding proteins"/>
    <property type="match status" value="1"/>
</dbReference>
<dbReference type="CDD" id="cd07021">
    <property type="entry name" value="Clp_protease_NfeD_like"/>
    <property type="match status" value="1"/>
</dbReference>
<evidence type="ECO:0000256" key="2">
    <source>
        <dbReference type="ARBA" id="ARBA00022692"/>
    </source>
</evidence>